<dbReference type="Gramene" id="Solyc12g009775.1.1">
    <property type="protein sequence ID" value="Solyc12g009775.1.1"/>
    <property type="gene ID" value="Solyc12g009775.1"/>
</dbReference>
<proteinExistence type="predicted"/>
<dbReference type="Proteomes" id="UP000004994">
    <property type="component" value="Chromosome 12"/>
</dbReference>
<keyword evidence="2" id="KW-1185">Reference proteome</keyword>
<organism evidence="1">
    <name type="scientific">Solanum lycopersicum</name>
    <name type="common">Tomato</name>
    <name type="synonym">Lycopersicon esculentum</name>
    <dbReference type="NCBI Taxonomy" id="4081"/>
    <lineage>
        <taxon>Eukaryota</taxon>
        <taxon>Viridiplantae</taxon>
        <taxon>Streptophyta</taxon>
        <taxon>Embryophyta</taxon>
        <taxon>Tracheophyta</taxon>
        <taxon>Spermatophyta</taxon>
        <taxon>Magnoliopsida</taxon>
        <taxon>eudicotyledons</taxon>
        <taxon>Gunneridae</taxon>
        <taxon>Pentapetalae</taxon>
        <taxon>asterids</taxon>
        <taxon>lamiids</taxon>
        <taxon>Solanales</taxon>
        <taxon>Solanaceae</taxon>
        <taxon>Solanoideae</taxon>
        <taxon>Solaneae</taxon>
        <taxon>Solanum</taxon>
        <taxon>Solanum subgen. Lycopersicon</taxon>
    </lineage>
</organism>
<reference evidence="1" key="1">
    <citation type="journal article" date="2012" name="Nature">
        <title>The tomato genome sequence provides insights into fleshy fruit evolution.</title>
        <authorList>
            <consortium name="Tomato Genome Consortium"/>
        </authorList>
    </citation>
    <scope>NUCLEOTIDE SEQUENCE [LARGE SCALE GENOMIC DNA]</scope>
    <source>
        <strain evidence="1">cv. Heinz 1706</strain>
    </source>
</reference>
<dbReference type="InParanoid" id="A0A3Q7JSD4"/>
<sequence length="243" mass="27096">MVLNKVLCAQNGGRLPMKLFLLKSSTDSSTMLPKQCVIEPLKLLCDKSKRLRLLMLQMDEGSGPSFNVGFALITSSVSPLNRLCWSDTEDSKGRLNTQDGMVPFSELYEKSSSVRFGSMPALLGSGPDRELLDNPKYSRCVKLKIEEGNGPMNLNLTGDASVCNTQLQQSSAWVDLWKNSFEKIIVTQIEHFQVWQKEKVLRESTLQISIVKINMMKLEETAIGMKIANKLTTTKVQANNMTG</sequence>
<evidence type="ECO:0000313" key="1">
    <source>
        <dbReference type="EnsemblPlants" id="Solyc12g009775.1.1"/>
    </source>
</evidence>
<protein>
    <submittedName>
        <fullName evidence="1">Uncharacterized protein</fullName>
    </submittedName>
</protein>
<evidence type="ECO:0000313" key="2">
    <source>
        <dbReference type="Proteomes" id="UP000004994"/>
    </source>
</evidence>
<accession>A0A3Q7JSD4</accession>
<reference evidence="1" key="2">
    <citation type="submission" date="2019-01" db="UniProtKB">
        <authorList>
            <consortium name="EnsemblPlants"/>
        </authorList>
    </citation>
    <scope>IDENTIFICATION</scope>
    <source>
        <strain evidence="1">cv. Heinz 1706</strain>
    </source>
</reference>
<dbReference type="EnsemblPlants" id="Solyc12g009775.1.1">
    <property type="protein sequence ID" value="Solyc12g009775.1.1"/>
    <property type="gene ID" value="Solyc12g009775.1"/>
</dbReference>
<dbReference type="AlphaFoldDB" id="A0A3Q7JSD4"/>
<name>A0A3Q7JSD4_SOLLC</name>